<comment type="caution">
    <text evidence="2">The sequence shown here is derived from an EMBL/GenBank/DDBJ whole genome shotgun (WGS) entry which is preliminary data.</text>
</comment>
<feature type="region of interest" description="Disordered" evidence="1">
    <location>
        <begin position="139"/>
        <end position="170"/>
    </location>
</feature>
<organism evidence="2 3">
    <name type="scientific">Bosea massiliensis</name>
    <dbReference type="NCBI Taxonomy" id="151419"/>
    <lineage>
        <taxon>Bacteria</taxon>
        <taxon>Pseudomonadati</taxon>
        <taxon>Pseudomonadota</taxon>
        <taxon>Alphaproteobacteria</taxon>
        <taxon>Hyphomicrobiales</taxon>
        <taxon>Boseaceae</taxon>
        <taxon>Bosea</taxon>
    </lineage>
</organism>
<protein>
    <submittedName>
        <fullName evidence="2">Uncharacterized protein</fullName>
    </submittedName>
</protein>
<gene>
    <name evidence="2" type="ORF">ACFPN9_21115</name>
</gene>
<dbReference type="EMBL" id="JBHSLU010000069">
    <property type="protein sequence ID" value="MFC5507750.1"/>
    <property type="molecule type" value="Genomic_DNA"/>
</dbReference>
<accession>A0ABW0P5L5</accession>
<evidence type="ECO:0000256" key="1">
    <source>
        <dbReference type="SAM" id="MobiDB-lite"/>
    </source>
</evidence>
<sequence>MDARERRPILLVRTAVSPLATQNFNVDELLSTFHLNSLATRRDHEIFGSFPRASIGDVGLTVSIPTAHYMLALKLKAMRVNDPAKGATEIKDIRALLQVTGISTVDSATHCLAKFFPKSAAASRKQRFLLRDLFPELAGGTKSQKSNRNAPRYPLRSGSPRDPGRDYFGR</sequence>
<evidence type="ECO:0000313" key="2">
    <source>
        <dbReference type="EMBL" id="MFC5507750.1"/>
    </source>
</evidence>
<reference evidence="3" key="1">
    <citation type="journal article" date="2019" name="Int. J. Syst. Evol. Microbiol.">
        <title>The Global Catalogue of Microorganisms (GCM) 10K type strain sequencing project: providing services to taxonomists for standard genome sequencing and annotation.</title>
        <authorList>
            <consortium name="The Broad Institute Genomics Platform"/>
            <consortium name="The Broad Institute Genome Sequencing Center for Infectious Disease"/>
            <person name="Wu L."/>
            <person name="Ma J."/>
        </authorList>
    </citation>
    <scope>NUCLEOTIDE SEQUENCE [LARGE SCALE GENOMIC DNA]</scope>
    <source>
        <strain evidence="3">CCUG 43117</strain>
    </source>
</reference>
<name>A0ABW0P5L5_9HYPH</name>
<dbReference type="Proteomes" id="UP001596060">
    <property type="component" value="Unassembled WGS sequence"/>
</dbReference>
<keyword evidence="3" id="KW-1185">Reference proteome</keyword>
<dbReference type="RefSeq" id="WP_156449929.1">
    <property type="nucleotide sequence ID" value="NZ_JBHSLU010000069.1"/>
</dbReference>
<evidence type="ECO:0000313" key="3">
    <source>
        <dbReference type="Proteomes" id="UP001596060"/>
    </source>
</evidence>
<proteinExistence type="predicted"/>